<evidence type="ECO:0000313" key="2">
    <source>
        <dbReference type="EMBL" id="EJF53443.1"/>
    </source>
</evidence>
<feature type="transmembrane region" description="Helical" evidence="1">
    <location>
        <begin position="41"/>
        <end position="62"/>
    </location>
</feature>
<name>J1I502_9BACT</name>
<dbReference type="HOGENOM" id="CLU_1675457_0_0_10"/>
<feature type="transmembrane region" description="Helical" evidence="1">
    <location>
        <begin position="133"/>
        <end position="153"/>
    </location>
</feature>
<keyword evidence="1" id="KW-0472">Membrane</keyword>
<protein>
    <submittedName>
        <fullName evidence="2">Uncharacterized protein</fullName>
    </submittedName>
</protein>
<keyword evidence="1" id="KW-1133">Transmembrane helix</keyword>
<evidence type="ECO:0000313" key="3">
    <source>
        <dbReference type="Proteomes" id="UP000005113"/>
    </source>
</evidence>
<keyword evidence="1" id="KW-0812">Transmembrane</keyword>
<proteinExistence type="predicted"/>
<reference evidence="3" key="1">
    <citation type="journal article" date="2012" name="Stand. Genomic Sci.">
        <title>Permanent draft genome sequence of the gliding predator Saprospira grandis strain Sa g1 (= HR1).</title>
        <authorList>
            <person name="Mavromatis K."/>
            <person name="Chertkov O."/>
            <person name="Lapidus A."/>
            <person name="Nolan M."/>
            <person name="Lucas S."/>
            <person name="Tice H."/>
            <person name="Del Rio T.G."/>
            <person name="Cheng J.F."/>
            <person name="Han C."/>
            <person name="Tapia R."/>
            <person name="Bruce D."/>
            <person name="Goodwin L.A."/>
            <person name="Pitluck S."/>
            <person name="Huntemann M."/>
            <person name="Liolios K."/>
            <person name="Pagani I."/>
            <person name="Ivanova N."/>
            <person name="Mikhailova N."/>
            <person name="Pati A."/>
            <person name="Chen A."/>
            <person name="Palaniappan K."/>
            <person name="Land M."/>
            <person name="Brambilla E.M."/>
            <person name="Rohde M."/>
            <person name="Spring S."/>
            <person name="Goker M."/>
            <person name="Detter J.C."/>
            <person name="Bristow J."/>
            <person name="Eisen J.A."/>
            <person name="Markowitz V."/>
            <person name="Hugenholtz P."/>
            <person name="Kyrpides N.C."/>
            <person name="Klenk H.P."/>
            <person name="Woyke T."/>
        </authorList>
    </citation>
    <scope>NUCLEOTIDE SEQUENCE [LARGE SCALE GENOMIC DNA]</scope>
    <source>
        <strain evidence="3">DSM 2844</strain>
    </source>
</reference>
<dbReference type="OrthoDB" id="1494081at2"/>
<sequence length="165" mass="19520">MTDLAKQQFQLKLKLELIFWALTLLLVGLLTYPLFSIMQDWSFVYANALFIVIFVTYTRHLFLLKYSFLAYAQWAKFVLIFASIPLIFKLIEYTFNFQDFMESEGLPSFTPYFYPEVGIKQQQQLLSYMKGEYLFFGVASIIATVLLPFRLLISYWRVYNKQGTV</sequence>
<organism evidence="2 3">
    <name type="scientific">Saprospira grandis DSM 2844</name>
    <dbReference type="NCBI Taxonomy" id="694433"/>
    <lineage>
        <taxon>Bacteria</taxon>
        <taxon>Pseudomonadati</taxon>
        <taxon>Bacteroidota</taxon>
        <taxon>Saprospiria</taxon>
        <taxon>Saprospirales</taxon>
        <taxon>Saprospiraceae</taxon>
        <taxon>Saprospira</taxon>
    </lineage>
</organism>
<dbReference type="EMBL" id="JH719942">
    <property type="protein sequence ID" value="EJF53443.1"/>
    <property type="molecule type" value="Genomic_DNA"/>
</dbReference>
<dbReference type="AlphaFoldDB" id="J1I502"/>
<gene>
    <name evidence="2" type="ORF">SapgrDRAFT_1739</name>
</gene>
<feature type="transmembrane region" description="Helical" evidence="1">
    <location>
        <begin position="74"/>
        <end position="91"/>
    </location>
</feature>
<feature type="transmembrane region" description="Helical" evidence="1">
    <location>
        <begin position="17"/>
        <end position="35"/>
    </location>
</feature>
<dbReference type="RefSeq" id="WP_002659096.1">
    <property type="nucleotide sequence ID" value="NZ_JH719942.1"/>
</dbReference>
<accession>J1I502</accession>
<evidence type="ECO:0000256" key="1">
    <source>
        <dbReference type="SAM" id="Phobius"/>
    </source>
</evidence>
<dbReference type="Proteomes" id="UP000005113">
    <property type="component" value="Unassembled WGS sequence"/>
</dbReference>